<organism evidence="9">
    <name type="scientific">hydrothermal vent metagenome</name>
    <dbReference type="NCBI Taxonomy" id="652676"/>
    <lineage>
        <taxon>unclassified sequences</taxon>
        <taxon>metagenomes</taxon>
        <taxon>ecological metagenomes</taxon>
    </lineage>
</organism>
<dbReference type="GO" id="GO:0090529">
    <property type="term" value="P:cell septum assembly"/>
    <property type="evidence" value="ECO:0007669"/>
    <property type="project" value="InterPro"/>
</dbReference>
<keyword evidence="6" id="KW-0131">Cell cycle</keyword>
<keyword evidence="2" id="KW-0997">Cell inner membrane</keyword>
<dbReference type="Pfam" id="PF08478">
    <property type="entry name" value="POTRA_1"/>
    <property type="match status" value="1"/>
</dbReference>
<dbReference type="InterPro" id="IPR013685">
    <property type="entry name" value="POTRA_FtsQ_type"/>
</dbReference>
<evidence type="ECO:0000259" key="8">
    <source>
        <dbReference type="Pfam" id="PF08478"/>
    </source>
</evidence>
<dbReference type="PANTHER" id="PTHR35851">
    <property type="entry name" value="CELL DIVISION PROTEIN FTSQ"/>
    <property type="match status" value="1"/>
</dbReference>
<keyword evidence="4" id="KW-0812">Transmembrane</keyword>
<keyword evidence="1" id="KW-1003">Cell membrane</keyword>
<protein>
    <submittedName>
        <fullName evidence="9">Uncharacterized protein</fullName>
    </submittedName>
</protein>
<keyword evidence="3" id="KW-0132">Cell division</keyword>
<feature type="domain" description="Cell division protein FtsQ/DivIB C-terminal" evidence="7">
    <location>
        <begin position="108"/>
        <end position="211"/>
    </location>
</feature>
<dbReference type="EMBL" id="FPHV01000211">
    <property type="protein sequence ID" value="SFV82662.1"/>
    <property type="molecule type" value="Genomic_DNA"/>
</dbReference>
<evidence type="ECO:0000259" key="7">
    <source>
        <dbReference type="Pfam" id="PF03799"/>
    </source>
</evidence>
<name>A0A1W1DMS0_9ZZZZ</name>
<keyword evidence="5" id="KW-1133">Transmembrane helix</keyword>
<evidence type="ECO:0000256" key="3">
    <source>
        <dbReference type="ARBA" id="ARBA00022618"/>
    </source>
</evidence>
<proteinExistence type="predicted"/>
<keyword evidence="5" id="KW-0472">Membrane</keyword>
<accession>A0A1W1DMS0</accession>
<dbReference type="AlphaFoldDB" id="A0A1W1DMS0"/>
<sequence length="220" mass="25764">MLAFITWRILESEPTEFLKAEVHWEIDEFLPIDQAVLADKIQSLIQDKYQLNLHEIKQTLESEPWVGTAHVERLFWNSIQVNIESQDIAMRWENTNCKTKNKIDCMGYISSTGDLFIPKTIISSEAVLARSEADQTKIIELYTDYQDYQMLSGDMIITSFSRANIDQLTFEPNVKVILGYQQQEQRLERFIKAYSELKPSKKVKQITFDMRYPKGFTLSY</sequence>
<evidence type="ECO:0000256" key="5">
    <source>
        <dbReference type="ARBA" id="ARBA00022989"/>
    </source>
</evidence>
<reference evidence="9" key="1">
    <citation type="submission" date="2016-10" db="EMBL/GenBank/DDBJ databases">
        <authorList>
            <person name="de Groot N.N."/>
        </authorList>
    </citation>
    <scope>NUCLEOTIDE SEQUENCE</scope>
</reference>
<evidence type="ECO:0000313" key="9">
    <source>
        <dbReference type="EMBL" id="SFV82662.1"/>
    </source>
</evidence>
<evidence type="ECO:0000256" key="4">
    <source>
        <dbReference type="ARBA" id="ARBA00022692"/>
    </source>
</evidence>
<gene>
    <name evidence="9" type="ORF">MNB_SUP05-6-905</name>
</gene>
<dbReference type="InterPro" id="IPR045335">
    <property type="entry name" value="FtsQ_C_sf"/>
</dbReference>
<evidence type="ECO:0000256" key="1">
    <source>
        <dbReference type="ARBA" id="ARBA00022475"/>
    </source>
</evidence>
<dbReference type="InterPro" id="IPR026579">
    <property type="entry name" value="FtsQ"/>
</dbReference>
<dbReference type="PANTHER" id="PTHR35851:SF1">
    <property type="entry name" value="CELL DIVISION PROTEIN FTSQ"/>
    <property type="match status" value="1"/>
</dbReference>
<evidence type="ECO:0000256" key="6">
    <source>
        <dbReference type="ARBA" id="ARBA00023306"/>
    </source>
</evidence>
<dbReference type="Pfam" id="PF03799">
    <property type="entry name" value="FtsQ_DivIB_C"/>
    <property type="match status" value="1"/>
</dbReference>
<dbReference type="Gene3D" id="3.10.20.310">
    <property type="entry name" value="membrane protein fhac"/>
    <property type="match status" value="1"/>
</dbReference>
<feature type="domain" description="POTRA" evidence="8">
    <location>
        <begin position="49"/>
        <end position="84"/>
    </location>
</feature>
<dbReference type="InterPro" id="IPR005548">
    <property type="entry name" value="Cell_div_FtsQ/DivIB_C"/>
</dbReference>
<evidence type="ECO:0000256" key="2">
    <source>
        <dbReference type="ARBA" id="ARBA00022519"/>
    </source>
</evidence>
<dbReference type="Gene3D" id="3.40.50.11690">
    <property type="entry name" value="Cell division protein FtsQ/DivIB"/>
    <property type="match status" value="1"/>
</dbReference>